<sequence length="736" mass="78046">MTRTPDSLDSEARDVVPGTQESLVEQAAATSRVDDEPTTANQRQPAGYRHWIIAWACVAYSVFHLLVMNVYPLETWTYRLTHVGGGLVLGFLLYGATAMSDAATTRRSALSVALLGLAAAGVLYGLFAVSAIWYNGRILGEAIPPRWAMDSFGIPLTVGTALAILHGWIFPHEDAERFSPADMILAAAAVASTAYLIFFARQLQLRAGMPMALPGDMWAAITGVLLIIELTRRLAGLALVIIASVFVAYAFLGPWLPGIFEHRGYTAKRFFSYIYTDNGILSAPIAISSTYIILFVIFAAFLQTTRVGEYFVKLAFAAAGHRRGGPAKVSIFASGLMGMINGTSAGNVVATGSLTIPMMKRVGYTPQTSASVEAAASTGGQIMPPIMGAGAFIMAEITGISYMEIVWAAIVPAVLYFISVYFMIDLAAQKANMKGLPRELLPKLDALLKQIYLFTPIVVLIYALFAGYSVIRCGTLAMITAAVVSWLTPHRMGPKQLFHALENGARMVLQLVAVCATAGIIVGVIALTGIGSRFSTVLLTLADQSQFLALFFAMVVSIILGMGMPTTAAYAVAASVIAPGVINLGVEPLVAHLFIFYFAVMSAITPPVALAAYAGSALAGSDPLKTSVESFRIGLAAFVVPYMFFFSPAMLLQGTGFEIAHVAVTAVAGVYLLAAAVQGWFMGPANWFVRGSLAVGGLTMIAGGWLTDAIGLGIAAVLVVMQRRVLSARDLAHGAD</sequence>
<comment type="subcellular location">
    <subcellularLocation>
        <location evidence="1">Cell inner membrane</location>
        <topology evidence="1">Multi-pass membrane protein</topology>
    </subcellularLocation>
</comment>
<keyword evidence="1" id="KW-1003">Cell membrane</keyword>
<feature type="transmembrane region" description="Helical" evidence="3">
    <location>
        <begin position="508"/>
        <end position="530"/>
    </location>
</feature>
<dbReference type="AlphaFoldDB" id="A0A239J970"/>
<feature type="transmembrane region" description="Helical" evidence="3">
    <location>
        <begin position="51"/>
        <end position="71"/>
    </location>
</feature>
<dbReference type="InterPro" id="IPR011853">
    <property type="entry name" value="TRAP_DctM-Dct_fused"/>
</dbReference>
<proteinExistence type="predicted"/>
<feature type="transmembrane region" description="Helical" evidence="3">
    <location>
        <begin position="693"/>
        <end position="720"/>
    </location>
</feature>
<feature type="region of interest" description="Disordered" evidence="2">
    <location>
        <begin position="1"/>
        <end position="20"/>
    </location>
</feature>
<name>A0A239J970_9RHOB</name>
<feature type="transmembrane region" description="Helical" evidence="3">
    <location>
        <begin position="152"/>
        <end position="171"/>
    </location>
</feature>
<keyword evidence="3" id="KW-0812">Transmembrane</keyword>
<dbReference type="InterPro" id="IPR010656">
    <property type="entry name" value="DctM"/>
</dbReference>
<keyword evidence="6" id="KW-1185">Reference proteome</keyword>
<feature type="transmembrane region" description="Helical" evidence="3">
    <location>
        <begin position="550"/>
        <end position="577"/>
    </location>
</feature>
<accession>A0A239J970</accession>
<feature type="transmembrane region" description="Helical" evidence="3">
    <location>
        <begin position="329"/>
        <end position="350"/>
    </location>
</feature>
<feature type="transmembrane region" description="Helical" evidence="3">
    <location>
        <begin position="633"/>
        <end position="652"/>
    </location>
</feature>
<dbReference type="RefSeq" id="WP_089233744.1">
    <property type="nucleotide sequence ID" value="NZ_FZOY01000005.1"/>
</dbReference>
<reference evidence="5 6" key="1">
    <citation type="submission" date="2017-06" db="EMBL/GenBank/DDBJ databases">
        <authorList>
            <person name="Kim H.J."/>
            <person name="Triplett B.A."/>
        </authorList>
    </citation>
    <scope>NUCLEOTIDE SEQUENCE [LARGE SCALE GENOMIC DNA]</scope>
    <source>
        <strain evidence="5 6">DSM 29339</strain>
    </source>
</reference>
<evidence type="ECO:0000259" key="4">
    <source>
        <dbReference type="Pfam" id="PF06808"/>
    </source>
</evidence>
<dbReference type="NCBIfam" id="TIGR02123">
    <property type="entry name" value="TRAP_fused"/>
    <property type="match status" value="1"/>
</dbReference>
<gene>
    <name evidence="5" type="ORF">SAMN05421757_105167</name>
</gene>
<feature type="domain" description="TRAP C4-dicarboxylate transport system permease DctM subunit" evidence="4">
    <location>
        <begin position="223"/>
        <end position="655"/>
    </location>
</feature>
<dbReference type="GO" id="GO:0005886">
    <property type="term" value="C:plasma membrane"/>
    <property type="evidence" value="ECO:0007669"/>
    <property type="project" value="UniProtKB-SubCell"/>
</dbReference>
<dbReference type="OrthoDB" id="9759894at2"/>
<evidence type="ECO:0000313" key="6">
    <source>
        <dbReference type="Proteomes" id="UP000198426"/>
    </source>
</evidence>
<feature type="transmembrane region" description="Helical" evidence="3">
    <location>
        <begin position="183"/>
        <end position="201"/>
    </location>
</feature>
<feature type="transmembrane region" description="Helical" evidence="3">
    <location>
        <begin position="444"/>
        <end position="463"/>
    </location>
</feature>
<feature type="transmembrane region" description="Helical" evidence="3">
    <location>
        <begin position="405"/>
        <end position="424"/>
    </location>
</feature>
<feature type="transmembrane region" description="Helical" evidence="3">
    <location>
        <begin position="280"/>
        <end position="302"/>
    </location>
</feature>
<dbReference type="Pfam" id="PF06808">
    <property type="entry name" value="DctM"/>
    <property type="match status" value="1"/>
</dbReference>
<feature type="transmembrane region" description="Helical" evidence="3">
    <location>
        <begin position="109"/>
        <end position="132"/>
    </location>
</feature>
<dbReference type="EMBL" id="FZOY01000005">
    <property type="protein sequence ID" value="SNT02441.1"/>
    <property type="molecule type" value="Genomic_DNA"/>
</dbReference>
<dbReference type="GO" id="GO:0022857">
    <property type="term" value="F:transmembrane transporter activity"/>
    <property type="evidence" value="ECO:0007669"/>
    <property type="project" value="UniProtKB-UniRule"/>
</dbReference>
<dbReference type="PANTHER" id="PTHR43849">
    <property type="entry name" value="BLL3936 PROTEIN"/>
    <property type="match status" value="1"/>
</dbReference>
<comment type="function">
    <text evidence="1">Part of the tripartite ATP-independent periplasmic (TRAP) transport system.</text>
</comment>
<evidence type="ECO:0000256" key="2">
    <source>
        <dbReference type="SAM" id="MobiDB-lite"/>
    </source>
</evidence>
<keyword evidence="1" id="KW-0813">Transport</keyword>
<evidence type="ECO:0000256" key="1">
    <source>
        <dbReference type="RuleBase" id="RU369079"/>
    </source>
</evidence>
<evidence type="ECO:0000313" key="5">
    <source>
        <dbReference type="EMBL" id="SNT02441.1"/>
    </source>
</evidence>
<feature type="transmembrane region" description="Helical" evidence="3">
    <location>
        <begin position="589"/>
        <end position="613"/>
    </location>
</feature>
<feature type="transmembrane region" description="Helical" evidence="3">
    <location>
        <begin position="235"/>
        <end position="260"/>
    </location>
</feature>
<evidence type="ECO:0000256" key="3">
    <source>
        <dbReference type="SAM" id="Phobius"/>
    </source>
</evidence>
<dbReference type="Proteomes" id="UP000198426">
    <property type="component" value="Unassembled WGS sequence"/>
</dbReference>
<dbReference type="PANTHER" id="PTHR43849:SF2">
    <property type="entry name" value="BLL3936 PROTEIN"/>
    <property type="match status" value="1"/>
</dbReference>
<keyword evidence="3" id="KW-1133">Transmembrane helix</keyword>
<keyword evidence="1" id="KW-0997">Cell inner membrane</keyword>
<organism evidence="5 6">
    <name type="scientific">Tropicimonas sediminicola</name>
    <dbReference type="NCBI Taxonomy" id="1031541"/>
    <lineage>
        <taxon>Bacteria</taxon>
        <taxon>Pseudomonadati</taxon>
        <taxon>Pseudomonadota</taxon>
        <taxon>Alphaproteobacteria</taxon>
        <taxon>Rhodobacterales</taxon>
        <taxon>Roseobacteraceae</taxon>
        <taxon>Tropicimonas</taxon>
    </lineage>
</organism>
<keyword evidence="3" id="KW-0472">Membrane</keyword>
<protein>
    <submittedName>
        <fullName evidence="5">TRAP transporter, 4TM/12TM fusion protein</fullName>
    </submittedName>
</protein>
<feature type="transmembrane region" description="Helical" evidence="3">
    <location>
        <begin position="77"/>
        <end position="97"/>
    </location>
</feature>
<feature type="transmembrane region" description="Helical" evidence="3">
    <location>
        <begin position="659"/>
        <end position="681"/>
    </location>
</feature>